<reference evidence="7" key="1">
    <citation type="journal article" date="2019" name="Int. J. Syst. Evol. Microbiol.">
        <title>The Global Catalogue of Microorganisms (GCM) 10K type strain sequencing project: providing services to taxonomists for standard genome sequencing and annotation.</title>
        <authorList>
            <consortium name="The Broad Institute Genomics Platform"/>
            <consortium name="The Broad Institute Genome Sequencing Center for Infectious Disease"/>
            <person name="Wu L."/>
            <person name="Ma J."/>
        </authorList>
    </citation>
    <scope>NUCLEOTIDE SEQUENCE [LARGE SCALE GENOMIC DNA]</scope>
    <source>
        <strain evidence="7">JCM 9371</strain>
    </source>
</reference>
<dbReference type="Gene3D" id="3.40.50.980">
    <property type="match status" value="2"/>
</dbReference>
<dbReference type="SUPFAM" id="SSF56801">
    <property type="entry name" value="Acetyl-CoA synthetase-like"/>
    <property type="match status" value="2"/>
</dbReference>
<proteinExistence type="predicted"/>
<dbReference type="InterPro" id="IPR006162">
    <property type="entry name" value="Ppantetheine_attach_site"/>
</dbReference>
<dbReference type="InterPro" id="IPR001242">
    <property type="entry name" value="Condensation_dom"/>
</dbReference>
<dbReference type="InterPro" id="IPR009081">
    <property type="entry name" value="PP-bd_ACP"/>
</dbReference>
<dbReference type="Gene3D" id="3.40.50.12780">
    <property type="entry name" value="N-terminal domain of ligase-like"/>
    <property type="match status" value="1"/>
</dbReference>
<dbReference type="InterPro" id="IPR023213">
    <property type="entry name" value="CAT-like_dom_sf"/>
</dbReference>
<dbReference type="Pfam" id="PF13193">
    <property type="entry name" value="AMP-binding_C"/>
    <property type="match status" value="1"/>
</dbReference>
<sequence>MTAHGELHDLMAGQLGIWQAQQFAPDNPVYNIAEYLEIRGGFDTGIFVRALRRALDEADTYRLRFQVVDGVPKQYVVPPYDYEIHVLDLSGGPDPRAAAEAWMRADVRTPAELIRGQGFTQAVFTLGPDHHLWYNRAHHLLMDGFSALTFVSRIADVYAELLAGRPGADGALEPLSALLEAESAYRCSPDFGRDRAYWRDALAGVSPAAVPRAGDPRPLPSALARHTEELGTAATAALKATARGLKTHLAGLMITAAAVLRYRTAGERDVVIGLPVNGLPERGRVFGPGMTANILPIRVRIDRGTTVGELVGQVNAAVREALRHRRYRYEDMLRDLRLVRGTPLCGLYVNVMSFGYPEMFGGCAVTGGNLSTGAIDSARVDVHDRPGEARIRLDVDVNVDVHEPADGREIARHLRRIVDRLAAAAPGDPAGGVDLLDGDERRRVLGTFADGGARAVEPATLPALFEAQVKRRPDAPAVVFEGRTLSYAEVNAAANRLARRLVEQGGGPEQRVALMMPRSPELVIAVLAVVKAGAAYVPIDASHPDDRIARMLEDADPALLITAEDVPAPGYGDTDLGVPVSPAHPAYVIYTSGSTGRPKGVIVSHASIVNRLLWMQDRYRLDASDRVLQKTPAGFDVSVWEFFWPLITGAVLVVARPGGHRDPAYLVETIERERVTTAHFVPSMLGAFLPEAAPGRCRSLRRVVCSGEALTGDLVAEFHRRLPGGLHNLYGPTETAVDVTYRPCPAGEDGAVVPIGRPVWNTRAYVLDEDLRPVPAGTAGELYVAGVQLARGYLGRSDLTAQRFVACPFEPGERMYRTGDLVRWTPGGELVFLGRSDDQVKVRGVRIEPGEIETVLAAHESVGRVAVTVRDDRLVAYVVPADPAAASEAAASASEAAGSAGLGAAVRELAARRLPEYMVPAAVVVLDALPLTVNGKLDRAALPAPEYTAGAGRAPATVREATLCAAFAEVLGVPGVGVGDDFFELGGHSLQATRLVGRVRALLGAELRITDVFEAPTVAALAARIGNGGPARPPLRVRERPDRVPLSAAQRGLWLIGQIEGPSPTYNAPIVLGLSGDLDREALREALRDVLERHEALRTVFPAEDGEPWQRILGMDELSWDLPVVDVVKRPGWRARLRRPDDPPASAPRPDGGPPDLAAAVAETARHTFDLSAEAPVLARLLRAGPREHVLVVVVHHIAGDGWSMGPLARDVSLAYAARCAGRVPGWTPLPVQYADYALWQRELLGDDGDPRSLVARQVAYWRAALAGAPEELALPFDRRRPEASSHRGFTAEFTVPGAVHERLRDVARTAGVTVFMVLQAGLAVTLSRLGAGTDVPIGSAVAGRTDEALDGLVGCFVNTLVIRGDLAGDPTFAELLGRVREAGLGAYAHQDVPFERLVEELAPARSLARHPLFQVVLTKLNTDSSAGEEASSAPVPELPGLAVELLPTARPAAKFDLDVIVEEAFGDGGAPRGVHGTVTVAADLFDEPAAERIARYWARVLAAVSADPSLRVGAVELLDEAERRTILAEWNGVPAAPPRPSAPELFADRAARTPDAVAAEGLTYRELDARADRLARWLRGRGVGTGSVVDVRLPRGAGLIAAVVGTWRTGAAYAWSDPARSADTIPSTAPEGEPVATLTIGDSLRVRSATGLHRTVIDTEPATAPPETPLTNTP</sequence>
<name>A0ABW2XYG9_9ACTN</name>
<dbReference type="PANTHER" id="PTHR45527">
    <property type="entry name" value="NONRIBOSOMAL PEPTIDE SYNTHETASE"/>
    <property type="match status" value="1"/>
</dbReference>
<dbReference type="InterPro" id="IPR045851">
    <property type="entry name" value="AMP-bd_C_sf"/>
</dbReference>
<dbReference type="Gene3D" id="2.30.38.10">
    <property type="entry name" value="Luciferase, Domain 3"/>
    <property type="match status" value="1"/>
</dbReference>
<keyword evidence="2" id="KW-0596">Phosphopantetheine</keyword>
<keyword evidence="3" id="KW-0597">Phosphoprotein</keyword>
<feature type="region of interest" description="Disordered" evidence="4">
    <location>
        <begin position="1135"/>
        <end position="1155"/>
    </location>
</feature>
<dbReference type="CDD" id="cd17646">
    <property type="entry name" value="A_NRPS_AB3403-like"/>
    <property type="match status" value="1"/>
</dbReference>
<dbReference type="PANTHER" id="PTHR45527:SF1">
    <property type="entry name" value="FATTY ACID SYNTHASE"/>
    <property type="match status" value="1"/>
</dbReference>
<dbReference type="InterPro" id="IPR020806">
    <property type="entry name" value="PKS_PP-bd"/>
</dbReference>
<dbReference type="InterPro" id="IPR036736">
    <property type="entry name" value="ACP-like_sf"/>
</dbReference>
<dbReference type="InterPro" id="IPR010071">
    <property type="entry name" value="AA_adenyl_dom"/>
</dbReference>
<dbReference type="Gene3D" id="3.30.559.30">
    <property type="entry name" value="Nonribosomal peptide synthetase, condensation domain"/>
    <property type="match status" value="2"/>
</dbReference>
<dbReference type="InterPro" id="IPR025110">
    <property type="entry name" value="AMP-bd_C"/>
</dbReference>
<dbReference type="Gene3D" id="3.30.559.10">
    <property type="entry name" value="Chloramphenicol acetyltransferase-like domain"/>
    <property type="match status" value="2"/>
</dbReference>
<dbReference type="InterPro" id="IPR000873">
    <property type="entry name" value="AMP-dep_synth/lig_dom"/>
</dbReference>
<dbReference type="CDD" id="cd19540">
    <property type="entry name" value="LCL_NRPS-like"/>
    <property type="match status" value="1"/>
</dbReference>
<dbReference type="Gene3D" id="3.30.300.30">
    <property type="match status" value="1"/>
</dbReference>
<dbReference type="SUPFAM" id="SSF47336">
    <property type="entry name" value="ACP-like"/>
    <property type="match status" value="1"/>
</dbReference>
<protein>
    <submittedName>
        <fullName evidence="6">Non-ribosomal peptide synthetase</fullName>
    </submittedName>
</protein>
<dbReference type="Pfam" id="PF00550">
    <property type="entry name" value="PP-binding"/>
    <property type="match status" value="1"/>
</dbReference>
<dbReference type="Gene3D" id="1.10.1200.10">
    <property type="entry name" value="ACP-like"/>
    <property type="match status" value="1"/>
</dbReference>
<evidence type="ECO:0000259" key="5">
    <source>
        <dbReference type="PROSITE" id="PS50075"/>
    </source>
</evidence>
<gene>
    <name evidence="6" type="ORF">ACFQZM_40435</name>
</gene>
<dbReference type="InterPro" id="IPR020845">
    <property type="entry name" value="AMP-binding_CS"/>
</dbReference>
<dbReference type="NCBIfam" id="TIGR01733">
    <property type="entry name" value="AA-adenyl-dom"/>
    <property type="match status" value="1"/>
</dbReference>
<accession>A0ABW2XYG9</accession>
<dbReference type="PROSITE" id="PS00455">
    <property type="entry name" value="AMP_BINDING"/>
    <property type="match status" value="1"/>
</dbReference>
<dbReference type="Proteomes" id="UP001597063">
    <property type="component" value="Unassembled WGS sequence"/>
</dbReference>
<dbReference type="SMART" id="SM00823">
    <property type="entry name" value="PKS_PP"/>
    <property type="match status" value="1"/>
</dbReference>
<evidence type="ECO:0000256" key="3">
    <source>
        <dbReference type="ARBA" id="ARBA00022553"/>
    </source>
</evidence>
<dbReference type="EMBL" id="JBHTGP010000024">
    <property type="protein sequence ID" value="MFD0690815.1"/>
    <property type="molecule type" value="Genomic_DNA"/>
</dbReference>
<comment type="cofactor">
    <cofactor evidence="1">
        <name>pantetheine 4'-phosphate</name>
        <dbReference type="ChEBI" id="CHEBI:47942"/>
    </cofactor>
</comment>
<feature type="compositionally biased region" description="Pro residues" evidence="4">
    <location>
        <begin position="1143"/>
        <end position="1153"/>
    </location>
</feature>
<dbReference type="RefSeq" id="WP_165502790.1">
    <property type="nucleotide sequence ID" value="NZ_CAACUY010000021.1"/>
</dbReference>
<evidence type="ECO:0000256" key="1">
    <source>
        <dbReference type="ARBA" id="ARBA00001957"/>
    </source>
</evidence>
<feature type="region of interest" description="Disordered" evidence="4">
    <location>
        <begin position="1653"/>
        <end position="1675"/>
    </location>
</feature>
<dbReference type="Pfam" id="PF00668">
    <property type="entry name" value="Condensation"/>
    <property type="match status" value="2"/>
</dbReference>
<evidence type="ECO:0000256" key="4">
    <source>
        <dbReference type="SAM" id="MobiDB-lite"/>
    </source>
</evidence>
<evidence type="ECO:0000313" key="6">
    <source>
        <dbReference type="EMBL" id="MFD0690815.1"/>
    </source>
</evidence>
<dbReference type="InterPro" id="IPR042099">
    <property type="entry name" value="ANL_N_sf"/>
</dbReference>
<evidence type="ECO:0000256" key="2">
    <source>
        <dbReference type="ARBA" id="ARBA00022450"/>
    </source>
</evidence>
<keyword evidence="7" id="KW-1185">Reference proteome</keyword>
<comment type="caution">
    <text evidence="6">The sequence shown here is derived from an EMBL/GenBank/DDBJ whole genome shotgun (WGS) entry which is preliminary data.</text>
</comment>
<dbReference type="Pfam" id="PF00501">
    <property type="entry name" value="AMP-binding"/>
    <property type="match status" value="2"/>
</dbReference>
<feature type="domain" description="Carrier" evidence="5">
    <location>
        <begin position="954"/>
        <end position="1029"/>
    </location>
</feature>
<organism evidence="6 7">
    <name type="scientific">Actinomadura fibrosa</name>
    <dbReference type="NCBI Taxonomy" id="111802"/>
    <lineage>
        <taxon>Bacteria</taxon>
        <taxon>Bacillati</taxon>
        <taxon>Actinomycetota</taxon>
        <taxon>Actinomycetes</taxon>
        <taxon>Streptosporangiales</taxon>
        <taxon>Thermomonosporaceae</taxon>
        <taxon>Actinomadura</taxon>
    </lineage>
</organism>
<dbReference type="SUPFAM" id="SSF52777">
    <property type="entry name" value="CoA-dependent acyltransferases"/>
    <property type="match status" value="4"/>
</dbReference>
<evidence type="ECO:0000313" key="7">
    <source>
        <dbReference type="Proteomes" id="UP001597063"/>
    </source>
</evidence>
<dbReference type="PROSITE" id="PS50075">
    <property type="entry name" value="CARRIER"/>
    <property type="match status" value="1"/>
</dbReference>
<dbReference type="PROSITE" id="PS00012">
    <property type="entry name" value="PHOSPHOPANTETHEINE"/>
    <property type="match status" value="1"/>
</dbReference>